<protein>
    <recommendedName>
        <fullName evidence="1">Roadblock/LAMTOR2 domain-containing protein</fullName>
    </recommendedName>
</protein>
<dbReference type="Proteomes" id="UP000431401">
    <property type="component" value="Unassembled WGS sequence"/>
</dbReference>
<gene>
    <name evidence="2" type="ORF">NRB56_15420</name>
</gene>
<feature type="domain" description="Roadblock/LAMTOR2" evidence="1">
    <location>
        <begin position="16"/>
        <end position="108"/>
    </location>
</feature>
<proteinExistence type="predicted"/>
<comment type="caution">
    <text evidence="2">The sequence shown here is derived from an EMBL/GenBank/DDBJ whole genome shotgun (WGS) entry which is preliminary data.</text>
</comment>
<dbReference type="EMBL" id="WEGI01000003">
    <property type="protein sequence ID" value="MQY25983.1"/>
    <property type="molecule type" value="Genomic_DNA"/>
</dbReference>
<accession>A0A7K0DJK0</accession>
<dbReference type="Gene3D" id="3.30.450.30">
    <property type="entry name" value="Dynein light chain 2a, cytoplasmic"/>
    <property type="match status" value="1"/>
</dbReference>
<evidence type="ECO:0000259" key="1">
    <source>
        <dbReference type="SMART" id="SM00960"/>
    </source>
</evidence>
<dbReference type="SMART" id="SM00960">
    <property type="entry name" value="Robl_LC7"/>
    <property type="match status" value="1"/>
</dbReference>
<dbReference type="OrthoDB" id="4552119at2"/>
<organism evidence="2 3">
    <name type="scientific">Nocardia aurantia</name>
    <dbReference type="NCBI Taxonomy" id="2585199"/>
    <lineage>
        <taxon>Bacteria</taxon>
        <taxon>Bacillati</taxon>
        <taxon>Actinomycetota</taxon>
        <taxon>Actinomycetes</taxon>
        <taxon>Mycobacteriales</taxon>
        <taxon>Nocardiaceae</taxon>
        <taxon>Nocardia</taxon>
    </lineage>
</organism>
<reference evidence="2 3" key="1">
    <citation type="submission" date="2019-10" db="EMBL/GenBank/DDBJ databases">
        <title>Nocardia macrotermitis sp. nov. and Nocardia aurantia sp. nov., isolated from the gut of fungus growing-termite Macrotermes natalensis.</title>
        <authorList>
            <person name="Benndorf R."/>
            <person name="Schwitalla J."/>
            <person name="Martin K."/>
            <person name="De Beer W."/>
            <person name="Kaster A.-K."/>
            <person name="Vollmers J."/>
            <person name="Poulsen M."/>
            <person name="Beemelmanns C."/>
        </authorList>
    </citation>
    <scope>NUCLEOTIDE SEQUENCE [LARGE SCALE GENOMIC DNA]</scope>
    <source>
        <strain evidence="2 3">RB56</strain>
    </source>
</reference>
<sequence length="133" mass="13767">MTRRLELALTEPDEVARLLAEACESIDDAAYAFVASRDGLVVASATAHEQPEDAVALRGSALAAAAMGIGDHFAAMSAHGRLQSTFFEADRGCVGIFPISSAMLLVVGSGQSVNLGRLTAAAKRVLALLQAPK</sequence>
<dbReference type="AlphaFoldDB" id="A0A7K0DJK0"/>
<dbReference type="RefSeq" id="WP_153339831.1">
    <property type="nucleotide sequence ID" value="NZ_WEGI01000003.1"/>
</dbReference>
<dbReference type="SUPFAM" id="SSF103196">
    <property type="entry name" value="Roadblock/LC7 domain"/>
    <property type="match status" value="1"/>
</dbReference>
<dbReference type="Pfam" id="PF03259">
    <property type="entry name" value="Robl_LC7"/>
    <property type="match status" value="1"/>
</dbReference>
<dbReference type="InterPro" id="IPR004942">
    <property type="entry name" value="Roadblock/LAMTOR2_dom"/>
</dbReference>
<evidence type="ECO:0000313" key="2">
    <source>
        <dbReference type="EMBL" id="MQY25983.1"/>
    </source>
</evidence>
<evidence type="ECO:0000313" key="3">
    <source>
        <dbReference type="Proteomes" id="UP000431401"/>
    </source>
</evidence>
<name>A0A7K0DJK0_9NOCA</name>
<keyword evidence="3" id="KW-1185">Reference proteome</keyword>